<dbReference type="InterPro" id="IPR039528">
    <property type="entry name" value="DPM1-like"/>
</dbReference>
<dbReference type="RefSeq" id="WP_183401420.1">
    <property type="nucleotide sequence ID" value="NZ_JACIDS010000008.1"/>
</dbReference>
<dbReference type="GO" id="GO:0004582">
    <property type="term" value="F:dolichyl-phosphate beta-D-mannosyltransferase activity"/>
    <property type="evidence" value="ECO:0007669"/>
    <property type="project" value="InterPro"/>
</dbReference>
<dbReference type="SUPFAM" id="SSF53448">
    <property type="entry name" value="Nucleotide-diphospho-sugar transferases"/>
    <property type="match status" value="1"/>
</dbReference>
<dbReference type="GO" id="GO:0016020">
    <property type="term" value="C:membrane"/>
    <property type="evidence" value="ECO:0007669"/>
    <property type="project" value="GOC"/>
</dbReference>
<evidence type="ECO:0000256" key="3">
    <source>
        <dbReference type="ARBA" id="ARBA00022679"/>
    </source>
</evidence>
<dbReference type="PANTHER" id="PTHR43398">
    <property type="entry name" value="DOLICHOL-PHOSPHATE MANNOSYLTRANSFERASE SUBUNIT 1"/>
    <property type="match status" value="1"/>
</dbReference>
<evidence type="ECO:0000313" key="6">
    <source>
        <dbReference type="Proteomes" id="UP000553963"/>
    </source>
</evidence>
<keyword evidence="6" id="KW-1185">Reference proteome</keyword>
<keyword evidence="3 5" id="KW-0808">Transferase</keyword>
<keyword evidence="2" id="KW-0328">Glycosyltransferase</keyword>
<feature type="non-terminal residue" evidence="5">
    <location>
        <position position="129"/>
    </location>
</feature>
<dbReference type="InterPro" id="IPR001173">
    <property type="entry name" value="Glyco_trans_2-like"/>
</dbReference>
<dbReference type="Gene3D" id="3.90.550.10">
    <property type="entry name" value="Spore Coat Polysaccharide Biosynthesis Protein SpsA, Chain A"/>
    <property type="match status" value="1"/>
</dbReference>
<evidence type="ECO:0000256" key="2">
    <source>
        <dbReference type="ARBA" id="ARBA00022676"/>
    </source>
</evidence>
<dbReference type="GO" id="GO:0009247">
    <property type="term" value="P:glycolipid biosynthetic process"/>
    <property type="evidence" value="ECO:0007669"/>
    <property type="project" value="TreeGrafter"/>
</dbReference>
<evidence type="ECO:0000313" key="5">
    <source>
        <dbReference type="EMBL" id="MBB3933758.1"/>
    </source>
</evidence>
<sequence length="129" mass="13747">MNQPLMEVRPADLVPELSVVIPTFNECGNVAPLVERLAAALEGLSWEAIFVDDDSPDRTIDAVHEIGARDGRVRAILRVGRRGLAGACIEGMLSARAPVVAVIDADLQHDEKALPSMLDAIRAGADLVV</sequence>
<evidence type="ECO:0000256" key="1">
    <source>
        <dbReference type="ARBA" id="ARBA00006739"/>
    </source>
</evidence>
<evidence type="ECO:0000259" key="4">
    <source>
        <dbReference type="Pfam" id="PF00535"/>
    </source>
</evidence>
<dbReference type="Pfam" id="PF00535">
    <property type="entry name" value="Glycos_transf_2"/>
    <property type="match status" value="1"/>
</dbReference>
<dbReference type="InterPro" id="IPR029044">
    <property type="entry name" value="Nucleotide-diphossugar_trans"/>
</dbReference>
<reference evidence="5 6" key="1">
    <citation type="submission" date="2020-08" db="EMBL/GenBank/DDBJ databases">
        <title>Genomic Encyclopedia of Type Strains, Phase IV (KMG-IV): sequencing the most valuable type-strain genomes for metagenomic binning, comparative biology and taxonomic classification.</title>
        <authorList>
            <person name="Goeker M."/>
        </authorList>
    </citation>
    <scope>NUCLEOTIDE SEQUENCE [LARGE SCALE GENOMIC DNA]</scope>
    <source>
        <strain evidence="5 6">DSM 25966</strain>
    </source>
</reference>
<dbReference type="Proteomes" id="UP000553963">
    <property type="component" value="Unassembled WGS sequence"/>
</dbReference>
<feature type="domain" description="Glycosyltransferase 2-like" evidence="4">
    <location>
        <begin position="18"/>
        <end position="129"/>
    </location>
</feature>
<proteinExistence type="inferred from homology"/>
<dbReference type="EMBL" id="JACIDS010000008">
    <property type="protein sequence ID" value="MBB3933758.1"/>
    <property type="molecule type" value="Genomic_DNA"/>
</dbReference>
<accession>A0A840AX79</accession>
<comment type="similarity">
    <text evidence="1">Belongs to the glycosyltransferase 2 family.</text>
</comment>
<protein>
    <submittedName>
        <fullName evidence="5">Glycosyltransferase involved in cell wall biosynthesis</fullName>
    </submittedName>
</protein>
<gene>
    <name evidence="5" type="ORF">GGR25_004836</name>
</gene>
<comment type="caution">
    <text evidence="5">The sequence shown here is derived from an EMBL/GenBank/DDBJ whole genome shotgun (WGS) entry which is preliminary data.</text>
</comment>
<dbReference type="AlphaFoldDB" id="A0A840AX79"/>
<name>A0A840AX79_9HYPH</name>
<organism evidence="5 6">
    <name type="scientific">Kaistia hirudinis</name>
    <dbReference type="NCBI Taxonomy" id="1293440"/>
    <lineage>
        <taxon>Bacteria</taxon>
        <taxon>Pseudomonadati</taxon>
        <taxon>Pseudomonadota</taxon>
        <taxon>Alphaproteobacteria</taxon>
        <taxon>Hyphomicrobiales</taxon>
        <taxon>Kaistiaceae</taxon>
        <taxon>Kaistia</taxon>
    </lineage>
</organism>
<dbReference type="PANTHER" id="PTHR43398:SF1">
    <property type="entry name" value="DOLICHOL-PHOSPHATE MANNOSYLTRANSFERASE SUBUNIT 1"/>
    <property type="match status" value="1"/>
</dbReference>